<dbReference type="EMBL" id="CP073708">
    <property type="protein sequence ID" value="QUO42174.1"/>
    <property type="molecule type" value="Genomic_DNA"/>
</dbReference>
<name>A0A7T5JP40_9BACL</name>
<keyword evidence="9" id="KW-1185">Reference proteome</keyword>
<keyword evidence="2" id="KW-1003">Cell membrane</keyword>
<evidence type="ECO:0000256" key="2">
    <source>
        <dbReference type="ARBA" id="ARBA00022475"/>
    </source>
</evidence>
<dbReference type="CDD" id="cd06225">
    <property type="entry name" value="HAMP"/>
    <property type="match status" value="1"/>
</dbReference>
<feature type="domain" description="HAMP" evidence="5">
    <location>
        <begin position="233"/>
        <end position="261"/>
    </location>
</feature>
<organism evidence="6 8">
    <name type="scientific">Brevibacillus composti</name>
    <dbReference type="NCBI Taxonomy" id="2796470"/>
    <lineage>
        <taxon>Bacteria</taxon>
        <taxon>Bacillati</taxon>
        <taxon>Bacillota</taxon>
        <taxon>Bacilli</taxon>
        <taxon>Bacillales</taxon>
        <taxon>Paenibacillaceae</taxon>
        <taxon>Brevibacillus</taxon>
    </lineage>
</organism>
<dbReference type="Proteomes" id="UP000677234">
    <property type="component" value="Chromosome"/>
</dbReference>
<evidence type="ECO:0000256" key="1">
    <source>
        <dbReference type="ARBA" id="ARBA00004236"/>
    </source>
</evidence>
<keyword evidence="4" id="KW-1133">Transmembrane helix</keyword>
<evidence type="ECO:0000256" key="3">
    <source>
        <dbReference type="ARBA" id="ARBA00023136"/>
    </source>
</evidence>
<dbReference type="Proteomes" id="UP000595847">
    <property type="component" value="Chromosome"/>
</dbReference>
<dbReference type="Pfam" id="PF00672">
    <property type="entry name" value="HAMP"/>
    <property type="match status" value="1"/>
</dbReference>
<gene>
    <name evidence="6" type="ORF">JD108_03870</name>
    <name evidence="7" type="ORF">KDJ56_03870</name>
</gene>
<sequence length="273" mass="31110">MKYKTKLLLGFGTLLVVMIILLGTIFNVLTKLNDNMNEIVLDRYEKLKAVSDMQSQVNNLSRLLAGIVLDEKWETIQADKLQIEKSIGEASATMAFLQQRIQFDKARELLAQVAIRYEKYVQLSRDVIEKVEAGEKAEAVLIVGRDLNMQKDALFLSLEEIQEFQESLLDEAYDRSLEEYAYTKSLTLYFIFFCILVGVAVTLWVIHGISQKLTGITSIISTVVSRSAEKFPRIPVTSQDEIGDIGKAFNKMAATLEEHSRQEKEYNRAMQEH</sequence>
<feature type="transmembrane region" description="Helical" evidence="4">
    <location>
        <begin position="7"/>
        <end position="29"/>
    </location>
</feature>
<dbReference type="GO" id="GO:0007165">
    <property type="term" value="P:signal transduction"/>
    <property type="evidence" value="ECO:0007669"/>
    <property type="project" value="InterPro"/>
</dbReference>
<dbReference type="SMART" id="SM00304">
    <property type="entry name" value="HAMP"/>
    <property type="match status" value="1"/>
</dbReference>
<dbReference type="InterPro" id="IPR003660">
    <property type="entry name" value="HAMP_dom"/>
</dbReference>
<dbReference type="CDD" id="cd19411">
    <property type="entry name" value="MCP2201-like_sensor"/>
    <property type="match status" value="1"/>
</dbReference>
<feature type="transmembrane region" description="Helical" evidence="4">
    <location>
        <begin position="186"/>
        <end position="206"/>
    </location>
</feature>
<dbReference type="RefSeq" id="WP_198828621.1">
    <property type="nucleotide sequence ID" value="NZ_CP066308.1"/>
</dbReference>
<protein>
    <submittedName>
        <fullName evidence="6">MCP four helix bundle domain-containing protein</fullName>
    </submittedName>
</protein>
<evidence type="ECO:0000313" key="6">
    <source>
        <dbReference type="EMBL" id="QQE75088.1"/>
    </source>
</evidence>
<accession>A0A7T5JP40</accession>
<dbReference type="PROSITE" id="PS50885">
    <property type="entry name" value="HAMP"/>
    <property type="match status" value="1"/>
</dbReference>
<dbReference type="KEGG" id="bcop:JD108_03870"/>
<dbReference type="AlphaFoldDB" id="A0A7T5JP40"/>
<keyword evidence="4" id="KW-0812">Transmembrane</keyword>
<dbReference type="GO" id="GO:0005886">
    <property type="term" value="C:plasma membrane"/>
    <property type="evidence" value="ECO:0007669"/>
    <property type="project" value="UniProtKB-SubCell"/>
</dbReference>
<evidence type="ECO:0000313" key="7">
    <source>
        <dbReference type="EMBL" id="QUO42174.1"/>
    </source>
</evidence>
<comment type="subcellular location">
    <subcellularLocation>
        <location evidence="1">Cell membrane</location>
    </subcellularLocation>
</comment>
<dbReference type="EMBL" id="CP066308">
    <property type="protein sequence ID" value="QQE75088.1"/>
    <property type="molecule type" value="Genomic_DNA"/>
</dbReference>
<evidence type="ECO:0000256" key="4">
    <source>
        <dbReference type="SAM" id="Phobius"/>
    </source>
</evidence>
<reference evidence="7" key="2">
    <citation type="submission" date="2021-04" db="EMBL/GenBank/DDBJ databases">
        <title>Brevibacillus composti FJAT-54423, complete genome.</title>
        <authorList>
            <person name="Tang R."/>
        </authorList>
    </citation>
    <scope>NUCLEOTIDE SEQUENCE</scope>
    <source>
        <strain evidence="7">FJAT-54424</strain>
    </source>
</reference>
<dbReference type="InterPro" id="IPR047347">
    <property type="entry name" value="YvaQ-like_sensor"/>
</dbReference>
<evidence type="ECO:0000313" key="8">
    <source>
        <dbReference type="Proteomes" id="UP000595847"/>
    </source>
</evidence>
<dbReference type="Gene3D" id="6.10.340.10">
    <property type="match status" value="1"/>
</dbReference>
<evidence type="ECO:0000313" key="9">
    <source>
        <dbReference type="Proteomes" id="UP000677234"/>
    </source>
</evidence>
<keyword evidence="3 4" id="KW-0472">Membrane</keyword>
<evidence type="ECO:0000259" key="5">
    <source>
        <dbReference type="PROSITE" id="PS50885"/>
    </source>
</evidence>
<dbReference type="InterPro" id="IPR024478">
    <property type="entry name" value="HlyB_4HB_MCP"/>
</dbReference>
<reference evidence="6 8" key="1">
    <citation type="submission" date="2020-12" db="EMBL/GenBank/DDBJ databases">
        <title>strain FJAT-54423T represents a novel species of the genus Brevibacillus.</title>
        <authorList>
            <person name="Tang R."/>
        </authorList>
    </citation>
    <scope>NUCLEOTIDE SEQUENCE [LARGE SCALE GENOMIC DNA]</scope>
    <source>
        <strain evidence="6 8">FJAT-54423</strain>
    </source>
</reference>
<proteinExistence type="predicted"/>
<dbReference type="Pfam" id="PF12729">
    <property type="entry name" value="4HB_MCP_1"/>
    <property type="match status" value="1"/>
</dbReference>